<gene>
    <name evidence="1" type="ORF">C7I55_19485</name>
</gene>
<sequence>MAWDLRGALLKKEERETARLMDFEFRLRARTMRVLAARLNIPSETLVPRIAEGTDDRILRALAREREEDLAALGTILGEATSEAREQLVKELGDPAPYRLA</sequence>
<comment type="caution">
    <text evidence="1">The sequence shown here is derived from an EMBL/GenBank/DDBJ whole genome shotgun (WGS) entry which is preliminary data.</text>
</comment>
<evidence type="ECO:0000313" key="1">
    <source>
        <dbReference type="EMBL" id="PSJ37896.1"/>
    </source>
</evidence>
<reference evidence="1 2" key="1">
    <citation type="submission" date="2018-03" db="EMBL/GenBank/DDBJ databases">
        <title>The draft genome of Sphingosinicella sp. GL-C-18.</title>
        <authorList>
            <person name="Liu L."/>
            <person name="Li L."/>
            <person name="Liang L."/>
            <person name="Zhang X."/>
            <person name="Wang T."/>
        </authorList>
    </citation>
    <scope>NUCLEOTIDE SEQUENCE [LARGE SCALE GENOMIC DNA]</scope>
    <source>
        <strain evidence="1 2">GL-C-18</strain>
    </source>
</reference>
<proteinExistence type="predicted"/>
<dbReference type="AlphaFoldDB" id="A0A2P7QIX4"/>
<organism evidence="1 2">
    <name type="scientific">Allosphingosinicella deserti</name>
    <dbReference type="NCBI Taxonomy" id="2116704"/>
    <lineage>
        <taxon>Bacteria</taxon>
        <taxon>Pseudomonadati</taxon>
        <taxon>Pseudomonadota</taxon>
        <taxon>Alphaproteobacteria</taxon>
        <taxon>Sphingomonadales</taxon>
        <taxon>Sphingomonadaceae</taxon>
        <taxon>Allosphingosinicella</taxon>
    </lineage>
</organism>
<dbReference type="RefSeq" id="WP_106514708.1">
    <property type="nucleotide sequence ID" value="NZ_PXYI01000007.1"/>
</dbReference>
<keyword evidence="2" id="KW-1185">Reference proteome</keyword>
<dbReference type="Proteomes" id="UP000241167">
    <property type="component" value="Unassembled WGS sequence"/>
</dbReference>
<name>A0A2P7QIX4_9SPHN</name>
<evidence type="ECO:0000313" key="2">
    <source>
        <dbReference type="Proteomes" id="UP000241167"/>
    </source>
</evidence>
<dbReference type="OrthoDB" id="7428928at2"/>
<accession>A0A2P7QIX4</accession>
<protein>
    <submittedName>
        <fullName evidence="1">Uncharacterized protein</fullName>
    </submittedName>
</protein>
<dbReference type="EMBL" id="PXYI01000007">
    <property type="protein sequence ID" value="PSJ37896.1"/>
    <property type="molecule type" value="Genomic_DNA"/>
</dbReference>